<evidence type="ECO:0000313" key="4">
    <source>
        <dbReference type="Proteomes" id="UP000540423"/>
    </source>
</evidence>
<dbReference type="AlphaFoldDB" id="A0A7X0HC82"/>
<reference evidence="3 4" key="1">
    <citation type="submission" date="2020-08" db="EMBL/GenBank/DDBJ databases">
        <title>Genomic Encyclopedia of Type Strains, Phase IV (KMG-IV): sequencing the most valuable type-strain genomes for metagenomic binning, comparative biology and taxonomic classification.</title>
        <authorList>
            <person name="Goeker M."/>
        </authorList>
    </citation>
    <scope>NUCLEOTIDE SEQUENCE [LARGE SCALE GENOMIC DNA]</scope>
    <source>
        <strain evidence="3 4">DSM 40141</strain>
    </source>
</reference>
<accession>A0A7X0HC82</accession>
<feature type="signal peptide" evidence="2">
    <location>
        <begin position="1"/>
        <end position="37"/>
    </location>
</feature>
<dbReference type="EMBL" id="JACHEM010000003">
    <property type="protein sequence ID" value="MBB6434958.1"/>
    <property type="molecule type" value="Genomic_DNA"/>
</dbReference>
<keyword evidence="2" id="KW-0732">Signal</keyword>
<keyword evidence="4" id="KW-1185">Reference proteome</keyword>
<evidence type="ECO:0000313" key="3">
    <source>
        <dbReference type="EMBL" id="MBB6434958.1"/>
    </source>
</evidence>
<evidence type="ECO:0000256" key="1">
    <source>
        <dbReference type="SAM" id="MobiDB-lite"/>
    </source>
</evidence>
<organism evidence="3 4">
    <name type="scientific">Streptomyces candidus</name>
    <dbReference type="NCBI Taxonomy" id="67283"/>
    <lineage>
        <taxon>Bacteria</taxon>
        <taxon>Bacillati</taxon>
        <taxon>Actinomycetota</taxon>
        <taxon>Actinomycetes</taxon>
        <taxon>Kitasatosporales</taxon>
        <taxon>Streptomycetaceae</taxon>
        <taxon>Streptomyces</taxon>
    </lineage>
</organism>
<sequence>MSVQLKVAQARLGAVSVGIALALCAPAVALATSPAPAAGTESAQATARHGVAGKVTAKHGQFVRSRPTTHSARIGSYRGHAMVRIACKVRGQNVAGNAVWFKLWDRSGWMSAKYVDNLGHVGWCGHHRSAADGEAQAEQLPANAAVPADTALPVDLTAPATATEKGALTPEPR</sequence>
<name>A0A7X0HC82_9ACTN</name>
<evidence type="ECO:0008006" key="5">
    <source>
        <dbReference type="Google" id="ProtNLM"/>
    </source>
</evidence>
<feature type="region of interest" description="Disordered" evidence="1">
    <location>
        <begin position="134"/>
        <end position="173"/>
    </location>
</feature>
<dbReference type="RefSeq" id="WP_185028073.1">
    <property type="nucleotide sequence ID" value="NZ_BNBN01000004.1"/>
</dbReference>
<dbReference type="Proteomes" id="UP000540423">
    <property type="component" value="Unassembled WGS sequence"/>
</dbReference>
<protein>
    <recommendedName>
        <fullName evidence="5">SH3 domain-containing protein</fullName>
    </recommendedName>
</protein>
<gene>
    <name evidence="3" type="ORF">HNQ79_001409</name>
</gene>
<feature type="chain" id="PRO_5038787267" description="SH3 domain-containing protein" evidence="2">
    <location>
        <begin position="38"/>
        <end position="173"/>
    </location>
</feature>
<proteinExistence type="predicted"/>
<evidence type="ECO:0000256" key="2">
    <source>
        <dbReference type="SAM" id="SignalP"/>
    </source>
</evidence>
<comment type="caution">
    <text evidence="3">The sequence shown here is derived from an EMBL/GenBank/DDBJ whole genome shotgun (WGS) entry which is preliminary data.</text>
</comment>